<protein>
    <submittedName>
        <fullName evidence="2">Uncharacterized protein</fullName>
    </submittedName>
</protein>
<keyword evidence="1" id="KW-1133">Transmembrane helix</keyword>
<evidence type="ECO:0000313" key="2">
    <source>
        <dbReference type="EMBL" id="ATV25525.1"/>
    </source>
</evidence>
<evidence type="ECO:0000256" key="1">
    <source>
        <dbReference type="SAM" id="Phobius"/>
    </source>
</evidence>
<name>A0A2D3L4N0_PREIN</name>
<feature type="transmembrane region" description="Helical" evidence="1">
    <location>
        <begin position="112"/>
        <end position="128"/>
    </location>
</feature>
<dbReference type="EMBL" id="CP024723">
    <property type="protein sequence ID" value="ATV25525.1"/>
    <property type="molecule type" value="Genomic_DNA"/>
</dbReference>
<proteinExistence type="predicted"/>
<dbReference type="RefSeq" id="WP_100018715.1">
    <property type="nucleotide sequence ID" value="NZ_CP024723.1"/>
</dbReference>
<feature type="transmembrane region" description="Helical" evidence="1">
    <location>
        <begin position="44"/>
        <end position="64"/>
    </location>
</feature>
<dbReference type="Proteomes" id="UP000229630">
    <property type="component" value="Chromosome 1"/>
</dbReference>
<gene>
    <name evidence="2" type="ORF">CTM62_01490</name>
</gene>
<dbReference type="AlphaFoldDB" id="A0A2D3L4N0"/>
<keyword evidence="1" id="KW-0812">Transmembrane</keyword>
<sequence length="155" mass="17961">MEQTRKTLLTLLGTFLFVLISIVAIYELALVLPGSLSVDSSLTYVQFIMQPLTLLLIPLALYLFKFPQVSKSVTNPQSYKGFRLWACVRICLLCIPIILNIFFYYIYGEEVGFFYLALILMISIFFIYPSKDRCESERNFGKDKTDQNNEVKPWN</sequence>
<feature type="transmembrane region" description="Helical" evidence="1">
    <location>
        <begin position="84"/>
        <end position="106"/>
    </location>
</feature>
<keyword evidence="1" id="KW-0472">Membrane</keyword>
<reference evidence="2 3" key="1">
    <citation type="submission" date="2017-11" db="EMBL/GenBank/DDBJ databases">
        <title>Genome sequencing of Prevotella intermedia KCOM 2837.</title>
        <authorList>
            <person name="Kook J.-K."/>
            <person name="Park S.-N."/>
            <person name="Lim Y.K."/>
        </authorList>
    </citation>
    <scope>NUCLEOTIDE SEQUENCE [LARGE SCALE GENOMIC DNA]</scope>
    <source>
        <strain evidence="2 3">KCOM 2837</strain>
    </source>
</reference>
<feature type="transmembrane region" description="Helical" evidence="1">
    <location>
        <begin position="7"/>
        <end position="32"/>
    </location>
</feature>
<accession>A0A2D3L4N0</accession>
<evidence type="ECO:0000313" key="3">
    <source>
        <dbReference type="Proteomes" id="UP000229630"/>
    </source>
</evidence>
<organism evidence="2 3">
    <name type="scientific">Prevotella intermedia</name>
    <dbReference type="NCBI Taxonomy" id="28131"/>
    <lineage>
        <taxon>Bacteria</taxon>
        <taxon>Pseudomonadati</taxon>
        <taxon>Bacteroidota</taxon>
        <taxon>Bacteroidia</taxon>
        <taxon>Bacteroidales</taxon>
        <taxon>Prevotellaceae</taxon>
        <taxon>Prevotella</taxon>
    </lineage>
</organism>